<evidence type="ECO:0000256" key="2">
    <source>
        <dbReference type="ARBA" id="ARBA00007430"/>
    </source>
</evidence>
<evidence type="ECO:0000313" key="10">
    <source>
        <dbReference type="Proteomes" id="UP000031623"/>
    </source>
</evidence>
<feature type="transmembrane region" description="Helical" evidence="8">
    <location>
        <begin position="279"/>
        <end position="304"/>
    </location>
</feature>
<accession>A0A090ADK7</accession>
<evidence type="ECO:0000256" key="4">
    <source>
        <dbReference type="ARBA" id="ARBA00022692"/>
    </source>
</evidence>
<feature type="compositionally biased region" description="Polar residues" evidence="7">
    <location>
        <begin position="1"/>
        <end position="15"/>
    </location>
</feature>
<dbReference type="PANTHER" id="PTHR30250">
    <property type="entry name" value="PST FAMILY PREDICTED COLANIC ACID TRANSPORTER"/>
    <property type="match status" value="1"/>
</dbReference>
<feature type="transmembrane region" description="Helical" evidence="8">
    <location>
        <begin position="203"/>
        <end position="227"/>
    </location>
</feature>
<dbReference type="GO" id="GO:0005886">
    <property type="term" value="C:plasma membrane"/>
    <property type="evidence" value="ECO:0007669"/>
    <property type="project" value="UniProtKB-SubCell"/>
</dbReference>
<feature type="transmembrane region" description="Helical" evidence="8">
    <location>
        <begin position="393"/>
        <end position="410"/>
    </location>
</feature>
<dbReference type="PANTHER" id="PTHR30250:SF10">
    <property type="entry name" value="LIPOPOLYSACCHARIDE BIOSYNTHESIS PROTEIN WZXC"/>
    <property type="match status" value="1"/>
</dbReference>
<sequence>MTIPNNNEPQDQQPIATDKSADSNLSKPLLNRNTLKSLAIKGSIWIMIGFGVAQFQRLVGNVILTRLLSPEMFGMMSMIGAMLSAVAMFSDVGVKPNIIQSKRGDDPSFLRTAWSMQIVRGIGLTLAAALASWPWSIFSDEPRLFLLGIVLGLASMISGFDSISLVVHSRHMNIKILTILGIVTSTVSLIAKVTWAWYFPSVWAFVVGTFVGNIINLIASHTMLATIPMRWQWETESVREFVRFGRWMFISTALGFLASRLDVLILGRMGGMEMVGFYVLAKNLALVVTTALRKLSAMILLPVYSRLAERNIQELRRKTFKVRSILLIFSLPPLWFLILGGQFVIDILYDERYHQTGWMVQVLSVSAVAIVVRVTLGPILLAVGDSFRHMIDTAARVGLYIICMAAGMWIGAIPGFLIGITVAEWLSYLVLLFLIRPYGVSLPLLDLAVFSSTLIVVGIALIFN</sequence>
<keyword evidence="6 8" id="KW-0472">Membrane</keyword>
<dbReference type="InterPro" id="IPR050833">
    <property type="entry name" value="Poly_Biosynth_Transport"/>
</dbReference>
<keyword evidence="4 8" id="KW-0812">Transmembrane</keyword>
<dbReference type="KEGG" id="tig:THII_0597"/>
<reference evidence="9 10" key="1">
    <citation type="journal article" date="2014" name="ISME J.">
        <title>Ecophysiology of Thioploca ingrica as revealed by the complete genome sequence supplemented with proteomic evidence.</title>
        <authorList>
            <person name="Kojima H."/>
            <person name="Ogura Y."/>
            <person name="Yamamoto N."/>
            <person name="Togashi T."/>
            <person name="Mori H."/>
            <person name="Watanabe T."/>
            <person name="Nemoto F."/>
            <person name="Kurokawa K."/>
            <person name="Hayashi T."/>
            <person name="Fukui M."/>
        </authorList>
    </citation>
    <scope>NUCLEOTIDE SEQUENCE [LARGE SCALE GENOMIC DNA]</scope>
</reference>
<dbReference type="OrthoDB" id="8538786at2"/>
<dbReference type="EMBL" id="AP014633">
    <property type="protein sequence ID" value="BAP54894.1"/>
    <property type="molecule type" value="Genomic_DNA"/>
</dbReference>
<gene>
    <name evidence="9" type="ORF">THII_0597</name>
</gene>
<evidence type="ECO:0000256" key="3">
    <source>
        <dbReference type="ARBA" id="ARBA00022475"/>
    </source>
</evidence>
<feature type="region of interest" description="Disordered" evidence="7">
    <location>
        <begin position="1"/>
        <end position="23"/>
    </location>
</feature>
<feature type="transmembrane region" description="Helical" evidence="8">
    <location>
        <begin position="174"/>
        <end position="197"/>
    </location>
</feature>
<feature type="transmembrane region" description="Helical" evidence="8">
    <location>
        <begin position="357"/>
        <end position="381"/>
    </location>
</feature>
<comment type="subcellular location">
    <subcellularLocation>
        <location evidence="1">Cell membrane</location>
        <topology evidence="1">Multi-pass membrane protein</topology>
    </subcellularLocation>
</comment>
<evidence type="ECO:0000256" key="1">
    <source>
        <dbReference type="ARBA" id="ARBA00004651"/>
    </source>
</evidence>
<proteinExistence type="inferred from homology"/>
<feature type="transmembrane region" description="Helical" evidence="8">
    <location>
        <begin position="38"/>
        <end position="55"/>
    </location>
</feature>
<keyword evidence="10" id="KW-1185">Reference proteome</keyword>
<dbReference type="AlphaFoldDB" id="A0A090ADK7"/>
<feature type="transmembrane region" description="Helical" evidence="8">
    <location>
        <begin position="118"/>
        <end position="138"/>
    </location>
</feature>
<feature type="transmembrane region" description="Helical" evidence="8">
    <location>
        <begin position="75"/>
        <end position="94"/>
    </location>
</feature>
<dbReference type="STRING" id="40754.THII_0597"/>
<keyword evidence="3" id="KW-1003">Cell membrane</keyword>
<evidence type="ECO:0008006" key="11">
    <source>
        <dbReference type="Google" id="ProtNLM"/>
    </source>
</evidence>
<dbReference type="HOGENOM" id="CLU_026911_3_2_6"/>
<organism evidence="9 10">
    <name type="scientific">Thioploca ingrica</name>
    <dbReference type="NCBI Taxonomy" id="40754"/>
    <lineage>
        <taxon>Bacteria</taxon>
        <taxon>Pseudomonadati</taxon>
        <taxon>Pseudomonadota</taxon>
        <taxon>Gammaproteobacteria</taxon>
        <taxon>Thiotrichales</taxon>
        <taxon>Thiotrichaceae</taxon>
        <taxon>Thioploca</taxon>
    </lineage>
</organism>
<protein>
    <recommendedName>
        <fullName evidence="11">Polysaccharide biosynthesis protein</fullName>
    </recommendedName>
</protein>
<feature type="transmembrane region" description="Helical" evidence="8">
    <location>
        <begin position="144"/>
        <end position="167"/>
    </location>
</feature>
<name>A0A090ADK7_9GAMM</name>
<comment type="similarity">
    <text evidence="2">Belongs to the polysaccharide synthase family.</text>
</comment>
<keyword evidence="5 8" id="KW-1133">Transmembrane helix</keyword>
<feature type="transmembrane region" description="Helical" evidence="8">
    <location>
        <begin position="247"/>
        <end position="267"/>
    </location>
</feature>
<evidence type="ECO:0000256" key="6">
    <source>
        <dbReference type="ARBA" id="ARBA00023136"/>
    </source>
</evidence>
<evidence type="ECO:0000256" key="8">
    <source>
        <dbReference type="SAM" id="Phobius"/>
    </source>
</evidence>
<evidence type="ECO:0000256" key="7">
    <source>
        <dbReference type="SAM" id="MobiDB-lite"/>
    </source>
</evidence>
<dbReference type="Pfam" id="PF13440">
    <property type="entry name" value="Polysacc_synt_3"/>
    <property type="match status" value="1"/>
</dbReference>
<evidence type="ECO:0000313" key="9">
    <source>
        <dbReference type="EMBL" id="BAP54894.1"/>
    </source>
</evidence>
<feature type="transmembrane region" description="Helical" evidence="8">
    <location>
        <begin position="325"/>
        <end position="345"/>
    </location>
</feature>
<evidence type="ECO:0000256" key="5">
    <source>
        <dbReference type="ARBA" id="ARBA00022989"/>
    </source>
</evidence>
<feature type="transmembrane region" description="Helical" evidence="8">
    <location>
        <begin position="442"/>
        <end position="463"/>
    </location>
</feature>
<dbReference type="Proteomes" id="UP000031623">
    <property type="component" value="Chromosome"/>
</dbReference>